<evidence type="ECO:0000313" key="3">
    <source>
        <dbReference type="EMBL" id="VDL97726.1"/>
    </source>
</evidence>
<feature type="transmembrane region" description="Helical" evidence="1">
    <location>
        <begin position="258"/>
        <end position="279"/>
    </location>
</feature>
<dbReference type="InterPro" id="IPR002668">
    <property type="entry name" value="CNT_N_dom"/>
</dbReference>
<dbReference type="GO" id="GO:0005415">
    <property type="term" value="F:nucleoside:sodium symporter activity"/>
    <property type="evidence" value="ECO:0007669"/>
    <property type="project" value="TreeGrafter"/>
</dbReference>
<dbReference type="PANTHER" id="PTHR10590">
    <property type="entry name" value="SODIUM/NUCLEOSIDE COTRANSPORTER"/>
    <property type="match status" value="1"/>
</dbReference>
<evidence type="ECO:0000313" key="4">
    <source>
        <dbReference type="Proteomes" id="UP000275846"/>
    </source>
</evidence>
<accession>A0A183T4E3</accession>
<dbReference type="PANTHER" id="PTHR10590:SF4">
    <property type="entry name" value="SOLUTE CARRIER FAMILY 28 MEMBER 3"/>
    <property type="match status" value="1"/>
</dbReference>
<proteinExistence type="predicted"/>
<dbReference type="STRING" id="70667.A0A183T4E3"/>
<evidence type="ECO:0000256" key="1">
    <source>
        <dbReference type="SAM" id="Phobius"/>
    </source>
</evidence>
<reference evidence="5" key="1">
    <citation type="submission" date="2016-06" db="UniProtKB">
        <authorList>
            <consortium name="WormBaseParasite"/>
        </authorList>
    </citation>
    <scope>IDENTIFICATION</scope>
</reference>
<dbReference type="Proteomes" id="UP000275846">
    <property type="component" value="Unassembled WGS sequence"/>
</dbReference>
<gene>
    <name evidence="3" type="ORF">SSLN_LOCUS11341</name>
</gene>
<feature type="transmembrane region" description="Helical" evidence="1">
    <location>
        <begin position="113"/>
        <end position="134"/>
    </location>
</feature>
<evidence type="ECO:0000313" key="5">
    <source>
        <dbReference type="WBParaSite" id="SSLN_0001177701-mRNA-1"/>
    </source>
</evidence>
<feature type="transmembrane region" description="Helical" evidence="1">
    <location>
        <begin position="229"/>
        <end position="246"/>
    </location>
</feature>
<dbReference type="AlphaFoldDB" id="A0A183T4E3"/>
<dbReference type="InterPro" id="IPR008276">
    <property type="entry name" value="C_nuclsd_transpt"/>
</dbReference>
<keyword evidence="1" id="KW-0812">Transmembrane</keyword>
<dbReference type="WBParaSite" id="SSLN_0001177701-mRNA-1">
    <property type="protein sequence ID" value="SSLN_0001177701-mRNA-1"/>
    <property type="gene ID" value="SSLN_0001177701"/>
</dbReference>
<dbReference type="Pfam" id="PF01773">
    <property type="entry name" value="Nucleos_tra2_N"/>
    <property type="match status" value="1"/>
</dbReference>
<feature type="transmembrane region" description="Helical" evidence="1">
    <location>
        <begin position="146"/>
        <end position="165"/>
    </location>
</feature>
<name>A0A183T4E3_SCHSO</name>
<sequence length="341" mass="38347">MCPGSPHALTEASPVLSLLLPFHLHLREKDDTESLKTDEANEATTVHFFEPNYGQPSLAHVDVLDLEATSSHAPSNPVNRLLQAYSNFRLRLVRVCWHRPQSPSAADIGHRGLGAVILPGILLTLTVALLVIHLTIGAGRPDRGEAMHFICVFSFLLLCQIAALYSHLVRLRRQGGGCPELLTRLGEVFKRWGRHLRNCFCQPWCLYIILSVILLIFLIFFVIRKNPSNLVSLSGILFMICLCILLSFHPGKINWRPVFMGFFIQFCLAVVTLQTKFGYKAFQYVGAHVANLMKNGLSGAHFVFGDLVRQGIFAFTVSLYFWPKRRMCGFFRESTIEPSPP</sequence>
<dbReference type="EMBL" id="UYSU01036460">
    <property type="protein sequence ID" value="VDL97726.1"/>
    <property type="molecule type" value="Genomic_DNA"/>
</dbReference>
<evidence type="ECO:0000259" key="2">
    <source>
        <dbReference type="Pfam" id="PF01773"/>
    </source>
</evidence>
<feature type="transmembrane region" description="Helical" evidence="1">
    <location>
        <begin position="204"/>
        <end position="223"/>
    </location>
</feature>
<protein>
    <submittedName>
        <fullName evidence="5">Nucleos_tra2_N domain-containing protein</fullName>
    </submittedName>
</protein>
<keyword evidence="1" id="KW-0472">Membrane</keyword>
<dbReference type="GO" id="GO:0005886">
    <property type="term" value="C:plasma membrane"/>
    <property type="evidence" value="ECO:0007669"/>
    <property type="project" value="TreeGrafter"/>
</dbReference>
<reference evidence="3 4" key="2">
    <citation type="submission" date="2018-11" db="EMBL/GenBank/DDBJ databases">
        <authorList>
            <consortium name="Pathogen Informatics"/>
        </authorList>
    </citation>
    <scope>NUCLEOTIDE SEQUENCE [LARGE SCALE GENOMIC DNA]</scope>
    <source>
        <strain evidence="3 4">NST_G2</strain>
    </source>
</reference>
<keyword evidence="1" id="KW-1133">Transmembrane helix</keyword>
<feature type="domain" description="Concentrative nucleoside transporter N-terminal" evidence="2">
    <location>
        <begin position="235"/>
        <end position="307"/>
    </location>
</feature>
<feature type="transmembrane region" description="Helical" evidence="1">
    <location>
        <begin position="299"/>
        <end position="322"/>
    </location>
</feature>
<organism evidence="5">
    <name type="scientific">Schistocephalus solidus</name>
    <name type="common">Tapeworm</name>
    <dbReference type="NCBI Taxonomy" id="70667"/>
    <lineage>
        <taxon>Eukaryota</taxon>
        <taxon>Metazoa</taxon>
        <taxon>Spiralia</taxon>
        <taxon>Lophotrochozoa</taxon>
        <taxon>Platyhelminthes</taxon>
        <taxon>Cestoda</taxon>
        <taxon>Eucestoda</taxon>
        <taxon>Diphyllobothriidea</taxon>
        <taxon>Diphyllobothriidae</taxon>
        <taxon>Schistocephalus</taxon>
    </lineage>
</organism>
<keyword evidence="4" id="KW-1185">Reference proteome</keyword>
<dbReference type="OrthoDB" id="6075923at2759"/>